<keyword evidence="2" id="KW-1185">Reference proteome</keyword>
<evidence type="ECO:0000313" key="2">
    <source>
        <dbReference type="Proteomes" id="UP001054252"/>
    </source>
</evidence>
<comment type="caution">
    <text evidence="1">The sequence shown here is derived from an EMBL/GenBank/DDBJ whole genome shotgun (WGS) entry which is preliminary data.</text>
</comment>
<evidence type="ECO:0000313" key="1">
    <source>
        <dbReference type="EMBL" id="GKV21702.1"/>
    </source>
</evidence>
<dbReference type="AlphaFoldDB" id="A0AAV5K637"/>
<reference evidence="1 2" key="1">
    <citation type="journal article" date="2021" name="Commun. Biol.">
        <title>The genome of Shorea leprosula (Dipterocarpaceae) highlights the ecological relevance of drought in aseasonal tropical rainforests.</title>
        <authorList>
            <person name="Ng K.K.S."/>
            <person name="Kobayashi M.J."/>
            <person name="Fawcett J.A."/>
            <person name="Hatakeyama M."/>
            <person name="Paape T."/>
            <person name="Ng C.H."/>
            <person name="Ang C.C."/>
            <person name="Tnah L.H."/>
            <person name="Lee C.T."/>
            <person name="Nishiyama T."/>
            <person name="Sese J."/>
            <person name="O'Brien M.J."/>
            <person name="Copetti D."/>
            <person name="Mohd Noor M.I."/>
            <person name="Ong R.C."/>
            <person name="Putra M."/>
            <person name="Sireger I.Z."/>
            <person name="Indrioko S."/>
            <person name="Kosugi Y."/>
            <person name="Izuno A."/>
            <person name="Isagi Y."/>
            <person name="Lee S.L."/>
            <person name="Shimizu K.K."/>
        </authorList>
    </citation>
    <scope>NUCLEOTIDE SEQUENCE [LARGE SCALE GENOMIC DNA]</scope>
    <source>
        <strain evidence="1">214</strain>
    </source>
</reference>
<organism evidence="1 2">
    <name type="scientific">Rubroshorea leprosula</name>
    <dbReference type="NCBI Taxonomy" id="152421"/>
    <lineage>
        <taxon>Eukaryota</taxon>
        <taxon>Viridiplantae</taxon>
        <taxon>Streptophyta</taxon>
        <taxon>Embryophyta</taxon>
        <taxon>Tracheophyta</taxon>
        <taxon>Spermatophyta</taxon>
        <taxon>Magnoliopsida</taxon>
        <taxon>eudicotyledons</taxon>
        <taxon>Gunneridae</taxon>
        <taxon>Pentapetalae</taxon>
        <taxon>rosids</taxon>
        <taxon>malvids</taxon>
        <taxon>Malvales</taxon>
        <taxon>Dipterocarpaceae</taxon>
        <taxon>Rubroshorea</taxon>
    </lineage>
</organism>
<protein>
    <submittedName>
        <fullName evidence="1">Uncharacterized protein</fullName>
    </submittedName>
</protein>
<gene>
    <name evidence="1" type="ORF">SLEP1_g31656</name>
</gene>
<sequence length="33" mass="3632">MIELQLPSKPNSDALGTDIMLWQGFPVESTSII</sequence>
<dbReference type="Proteomes" id="UP001054252">
    <property type="component" value="Unassembled WGS sequence"/>
</dbReference>
<dbReference type="EMBL" id="BPVZ01000058">
    <property type="protein sequence ID" value="GKV21702.1"/>
    <property type="molecule type" value="Genomic_DNA"/>
</dbReference>
<name>A0AAV5K637_9ROSI</name>
<proteinExistence type="predicted"/>
<accession>A0AAV5K637</accession>